<evidence type="ECO:0000313" key="1">
    <source>
        <dbReference type="EMBL" id="CAG8470144.1"/>
    </source>
</evidence>
<protein>
    <submittedName>
        <fullName evidence="1">5704_t:CDS:1</fullName>
    </submittedName>
</protein>
<evidence type="ECO:0000313" key="2">
    <source>
        <dbReference type="Proteomes" id="UP000789706"/>
    </source>
</evidence>
<keyword evidence="2" id="KW-1185">Reference proteome</keyword>
<accession>A0A9N8Z5E2</accession>
<dbReference type="Proteomes" id="UP000789706">
    <property type="component" value="Unassembled WGS sequence"/>
</dbReference>
<organism evidence="1 2">
    <name type="scientific">Diversispora eburnea</name>
    <dbReference type="NCBI Taxonomy" id="1213867"/>
    <lineage>
        <taxon>Eukaryota</taxon>
        <taxon>Fungi</taxon>
        <taxon>Fungi incertae sedis</taxon>
        <taxon>Mucoromycota</taxon>
        <taxon>Glomeromycotina</taxon>
        <taxon>Glomeromycetes</taxon>
        <taxon>Diversisporales</taxon>
        <taxon>Diversisporaceae</taxon>
        <taxon>Diversispora</taxon>
    </lineage>
</organism>
<proteinExistence type="predicted"/>
<dbReference type="AlphaFoldDB" id="A0A9N8Z5E2"/>
<name>A0A9N8Z5E2_9GLOM</name>
<dbReference type="EMBL" id="CAJVPK010000189">
    <property type="protein sequence ID" value="CAG8470144.1"/>
    <property type="molecule type" value="Genomic_DNA"/>
</dbReference>
<comment type="caution">
    <text evidence="1">The sequence shown here is derived from an EMBL/GenBank/DDBJ whole genome shotgun (WGS) entry which is preliminary data.</text>
</comment>
<reference evidence="1" key="1">
    <citation type="submission" date="2021-06" db="EMBL/GenBank/DDBJ databases">
        <authorList>
            <person name="Kallberg Y."/>
            <person name="Tangrot J."/>
            <person name="Rosling A."/>
        </authorList>
    </citation>
    <scope>NUCLEOTIDE SEQUENCE</scope>
    <source>
        <strain evidence="1">AZ414A</strain>
    </source>
</reference>
<sequence length="77" mass="8925">MTEDFFNHSKELASTCASEAHLEAIKYAGELAKANYEKQMKNLKDELDNNKTILLDFVRRFAEGKVENMKEQLEKNN</sequence>
<gene>
    <name evidence="1" type="ORF">DEBURN_LOCUS3119</name>
</gene>